<proteinExistence type="predicted"/>
<organism evidence="2 3">
    <name type="scientific">Caryophanon tenue</name>
    <dbReference type="NCBI Taxonomy" id="33978"/>
    <lineage>
        <taxon>Bacteria</taxon>
        <taxon>Bacillati</taxon>
        <taxon>Bacillota</taxon>
        <taxon>Bacilli</taxon>
        <taxon>Bacillales</taxon>
        <taxon>Caryophanaceae</taxon>
        <taxon>Caryophanon</taxon>
    </lineage>
</organism>
<comment type="caution">
    <text evidence="2">The sequence shown here is derived from an EMBL/GenBank/DDBJ whole genome shotgun (WGS) entry which is preliminary data.</text>
</comment>
<gene>
    <name evidence="2" type="ORF">A6M13_04025</name>
</gene>
<evidence type="ECO:0000256" key="1">
    <source>
        <dbReference type="SAM" id="Phobius"/>
    </source>
</evidence>
<evidence type="ECO:0000313" key="3">
    <source>
        <dbReference type="Proteomes" id="UP000093199"/>
    </source>
</evidence>
<dbReference type="EMBL" id="MASJ01000023">
    <property type="protein sequence ID" value="OCS84755.1"/>
    <property type="molecule type" value="Genomic_DNA"/>
</dbReference>
<keyword evidence="1" id="KW-0472">Membrane</keyword>
<feature type="transmembrane region" description="Helical" evidence="1">
    <location>
        <begin position="36"/>
        <end position="58"/>
    </location>
</feature>
<reference evidence="2 3" key="1">
    <citation type="submission" date="2016-07" db="EMBL/GenBank/DDBJ databases">
        <title>Caryophanon tenue genome sequencing.</title>
        <authorList>
            <person name="Verma A."/>
            <person name="Pal Y."/>
            <person name="Krishnamurthi S."/>
        </authorList>
    </citation>
    <scope>NUCLEOTIDE SEQUENCE [LARGE SCALE GENOMIC DNA]</scope>
    <source>
        <strain evidence="2 3">DSM 14152</strain>
    </source>
</reference>
<dbReference type="RefSeq" id="WP_066546142.1">
    <property type="nucleotide sequence ID" value="NZ_MASJ01000023.1"/>
</dbReference>
<sequence length="70" mass="8261">MKMQSNVYNWIIFIIAIVYATTHIDLNVMFSGFTNFLYQFINFALYFAAIFIGLKLLFKLARYMYAKLAV</sequence>
<dbReference type="Proteomes" id="UP000093199">
    <property type="component" value="Unassembled WGS sequence"/>
</dbReference>
<name>A0A1C0YC88_9BACL</name>
<accession>A0A1C0YC88</accession>
<keyword evidence="1" id="KW-0812">Transmembrane</keyword>
<keyword evidence="3" id="KW-1185">Reference proteome</keyword>
<keyword evidence="1" id="KW-1133">Transmembrane helix</keyword>
<evidence type="ECO:0000313" key="2">
    <source>
        <dbReference type="EMBL" id="OCS84755.1"/>
    </source>
</evidence>
<dbReference type="AlphaFoldDB" id="A0A1C0YC88"/>
<feature type="transmembrane region" description="Helical" evidence="1">
    <location>
        <begin position="7"/>
        <end position="24"/>
    </location>
</feature>
<protein>
    <submittedName>
        <fullName evidence="2">Uncharacterized protein</fullName>
    </submittedName>
</protein>